<feature type="region of interest" description="Disordered" evidence="3">
    <location>
        <begin position="90"/>
        <end position="124"/>
    </location>
</feature>
<comment type="caution">
    <text evidence="5">The sequence shown here is derived from an EMBL/GenBank/DDBJ whole genome shotgun (WGS) entry which is preliminary data.</text>
</comment>
<feature type="domain" description="Xylanolytic transcriptional activator regulatory" evidence="4">
    <location>
        <begin position="310"/>
        <end position="384"/>
    </location>
</feature>
<evidence type="ECO:0000313" key="5">
    <source>
        <dbReference type="EMBL" id="ESZ92627.1"/>
    </source>
</evidence>
<evidence type="ECO:0000256" key="2">
    <source>
        <dbReference type="ARBA" id="ARBA00023242"/>
    </source>
</evidence>
<protein>
    <submittedName>
        <fullName evidence="5">Putative C6 transcription factor</fullName>
    </submittedName>
</protein>
<feature type="region of interest" description="Disordered" evidence="3">
    <location>
        <begin position="1"/>
        <end position="31"/>
    </location>
</feature>
<dbReference type="EMBL" id="AYSA01000373">
    <property type="protein sequence ID" value="ESZ92627.1"/>
    <property type="molecule type" value="Genomic_DNA"/>
</dbReference>
<reference evidence="5 6" key="1">
    <citation type="journal article" date="2014" name="Genome Announc.">
        <title>Draft genome sequence of Sclerotinia borealis, a psychrophilic plant pathogenic fungus.</title>
        <authorList>
            <person name="Mardanov A.V."/>
            <person name="Beletsky A.V."/>
            <person name="Kadnikov V.V."/>
            <person name="Ignatov A.N."/>
            <person name="Ravin N.V."/>
        </authorList>
    </citation>
    <scope>NUCLEOTIDE SEQUENCE [LARGE SCALE GENOMIC DNA]</scope>
    <source>
        <strain evidence="6">F-4157</strain>
    </source>
</reference>
<dbReference type="InterPro" id="IPR007219">
    <property type="entry name" value="XnlR_reg_dom"/>
</dbReference>
<dbReference type="GO" id="GO:0005634">
    <property type="term" value="C:nucleus"/>
    <property type="evidence" value="ECO:0007669"/>
    <property type="project" value="UniProtKB-SubCell"/>
</dbReference>
<keyword evidence="2" id="KW-0539">Nucleus</keyword>
<sequence length="733" mass="84112">MDNNLTKRSAQRERGDRVNGHQNKLTGTKLTRRRIPLSCQASRGDVAITTCSYADKNDSRVSSSSTLKPEHEDMRARIYRLENSILSMISKEEINKNPPISPSLEEDNDDHVGQAGGQKPSVDTRSTHWDSILNDLGAMKDAWVDDHDQIDTTLPPATISHRPSLLGGLTEPPDRSTILSSLPTRLEADKLIDRFFASYNPSIPACYLFHRRTYLKQIEQFWAKPYNARIIWIGLYFSTMCMALQSYARNKDTPPEYRDTLAKITDLYRIRTAQCLIIADITRPVYLMIEIMLCYAFIEYSYERDGDMGTWLLSGTIMRLALQQGYHRDPEQHAGLSVFESEMRRRVWIIVTQHELLFSVQIGLPKSIKFAECDTKEPSNLLEEELSEYMTVLPPSRPDTENTYNCYQRVKFCIMRAYGYIIEFLHIVEPQPYIEVIKLDEMLKKYHDRIPLHLQLSTLSQMASETPAFITEKFFLQKFYYKSTLLLHRKYWYATLPENPDEFRWFSRRMCVSSSMALLNIQVSMHEASQPGGILQHMKWWQFSITNHDFLLAAMIMCLDLNTNQRTDPGSERMSYCPVAEKGKLDALVRARDIWGEISEECIDAERAVGLLTSLIRRLTVNVQNHVALNLNPDPIKQPPINTIDVFVEAVPNTSIPVCNNGLVPTTINYEMGDNLNTSMIPENMFDTGGIFGTFGGQADGPGDFDWDAWDQITIGPQALGQERDFEMQTQYF</sequence>
<dbReference type="GO" id="GO:0008270">
    <property type="term" value="F:zinc ion binding"/>
    <property type="evidence" value="ECO:0007669"/>
    <property type="project" value="InterPro"/>
</dbReference>
<name>W9C788_SCLBF</name>
<dbReference type="STRING" id="1432307.W9C788"/>
<feature type="compositionally biased region" description="Polar residues" evidence="3">
    <location>
        <begin position="20"/>
        <end position="29"/>
    </location>
</feature>
<dbReference type="SMART" id="SM00906">
    <property type="entry name" value="Fungal_trans"/>
    <property type="match status" value="1"/>
</dbReference>
<proteinExistence type="predicted"/>
<evidence type="ECO:0000256" key="1">
    <source>
        <dbReference type="ARBA" id="ARBA00004123"/>
    </source>
</evidence>
<dbReference type="GO" id="GO:0006351">
    <property type="term" value="P:DNA-templated transcription"/>
    <property type="evidence" value="ECO:0007669"/>
    <property type="project" value="InterPro"/>
</dbReference>
<dbReference type="HOGENOM" id="CLU_007426_5_0_1"/>
<feature type="compositionally biased region" description="Basic and acidic residues" evidence="3">
    <location>
        <begin position="10"/>
        <end position="19"/>
    </location>
</feature>
<dbReference type="AlphaFoldDB" id="W9C788"/>
<evidence type="ECO:0000313" key="6">
    <source>
        <dbReference type="Proteomes" id="UP000019487"/>
    </source>
</evidence>
<dbReference type="Pfam" id="PF04082">
    <property type="entry name" value="Fungal_trans"/>
    <property type="match status" value="1"/>
</dbReference>
<dbReference type="PANTHER" id="PTHR31001:SF49">
    <property type="entry name" value="ZN(II)2CYS6 TRANSCRIPTION FACTOR (EUROFUNG)"/>
    <property type="match status" value="1"/>
</dbReference>
<dbReference type="Proteomes" id="UP000019487">
    <property type="component" value="Unassembled WGS sequence"/>
</dbReference>
<dbReference type="OrthoDB" id="762982at2759"/>
<dbReference type="CDD" id="cd12148">
    <property type="entry name" value="fungal_TF_MHR"/>
    <property type="match status" value="1"/>
</dbReference>
<evidence type="ECO:0000256" key="3">
    <source>
        <dbReference type="SAM" id="MobiDB-lite"/>
    </source>
</evidence>
<accession>W9C788</accession>
<dbReference type="GO" id="GO:0003677">
    <property type="term" value="F:DNA binding"/>
    <property type="evidence" value="ECO:0007669"/>
    <property type="project" value="InterPro"/>
</dbReference>
<keyword evidence="6" id="KW-1185">Reference proteome</keyword>
<gene>
    <name evidence="5" type="ORF">SBOR_6999</name>
</gene>
<evidence type="ECO:0000259" key="4">
    <source>
        <dbReference type="SMART" id="SM00906"/>
    </source>
</evidence>
<dbReference type="InterPro" id="IPR050613">
    <property type="entry name" value="Sec_Metabolite_Reg"/>
</dbReference>
<comment type="subcellular location">
    <subcellularLocation>
        <location evidence="1">Nucleus</location>
    </subcellularLocation>
</comment>
<dbReference type="PANTHER" id="PTHR31001">
    <property type="entry name" value="UNCHARACTERIZED TRANSCRIPTIONAL REGULATORY PROTEIN"/>
    <property type="match status" value="1"/>
</dbReference>
<organism evidence="5 6">
    <name type="scientific">Sclerotinia borealis (strain F-4128)</name>
    <dbReference type="NCBI Taxonomy" id="1432307"/>
    <lineage>
        <taxon>Eukaryota</taxon>
        <taxon>Fungi</taxon>
        <taxon>Dikarya</taxon>
        <taxon>Ascomycota</taxon>
        <taxon>Pezizomycotina</taxon>
        <taxon>Leotiomycetes</taxon>
        <taxon>Helotiales</taxon>
        <taxon>Sclerotiniaceae</taxon>
        <taxon>Sclerotinia</taxon>
    </lineage>
</organism>